<dbReference type="InterPro" id="IPR012368">
    <property type="entry name" value="OxRdtase_Mopterin-bd_su_IorB"/>
</dbReference>
<dbReference type="InterPro" id="IPR052516">
    <property type="entry name" value="N-heterocyclic_Hydroxylase"/>
</dbReference>
<evidence type="ECO:0000259" key="1">
    <source>
        <dbReference type="SMART" id="SM01008"/>
    </source>
</evidence>
<keyword evidence="3" id="KW-1185">Reference proteome</keyword>
<proteinExistence type="predicted"/>
<evidence type="ECO:0000313" key="2">
    <source>
        <dbReference type="EMBL" id="PAU80405.1"/>
    </source>
</evidence>
<dbReference type="OrthoDB" id="9767994at2"/>
<dbReference type="EMBL" id="NSKD01000003">
    <property type="protein sequence ID" value="PAU80405.1"/>
    <property type="molecule type" value="Genomic_DNA"/>
</dbReference>
<dbReference type="InterPro" id="IPR008274">
    <property type="entry name" value="AldOxase/xan_DH_MoCoBD1"/>
</dbReference>
<comment type="caution">
    <text evidence="2">The sequence shown here is derived from an EMBL/GenBank/DDBJ whole genome shotgun (WGS) entry which is preliminary data.</text>
</comment>
<protein>
    <submittedName>
        <fullName evidence="2">Twin-arginine translocation pathway signal protein</fullName>
    </submittedName>
</protein>
<dbReference type="PROSITE" id="PS51318">
    <property type="entry name" value="TAT"/>
    <property type="match status" value="1"/>
</dbReference>
<reference evidence="2 3" key="1">
    <citation type="submission" date="2017-08" db="EMBL/GenBank/DDBJ databases">
        <title>Halovibrio sewagensis sp. nov., isolated from wastewater of high salinity.</title>
        <authorList>
            <person name="Dong X."/>
            <person name="Zhang G."/>
        </authorList>
    </citation>
    <scope>NUCLEOTIDE SEQUENCE [LARGE SCALE GENOMIC DNA]</scope>
    <source>
        <strain evidence="2 3">YL5-2</strain>
    </source>
</reference>
<accession>A0A2A2F736</accession>
<dbReference type="GO" id="GO:0016491">
    <property type="term" value="F:oxidoreductase activity"/>
    <property type="evidence" value="ECO:0007669"/>
    <property type="project" value="InterPro"/>
</dbReference>
<dbReference type="PANTHER" id="PTHR47495:SF3">
    <property type="entry name" value="BLR6219 PROTEIN"/>
    <property type="match status" value="1"/>
</dbReference>
<sequence length="781" mass="84717">MTESNDSLMIANVSRRRFLGGMAGASALVLAARWDMALASDDEKKYGAAGMPGGWVDDPNVFIQIDPDGAVTIVNHRSEMGQGIRTSLVMVAADELGADWDRVAVQQARADQDLYGNQNTDGSRSMRHWYDPMRRAAASARMMLEQAAANEWGVPASECEAGVHEVSHKGSNRTLGFGELAEAARELDVPERSAIQLKPIDAHRYIGQEAGPVRGRDTNSIERPMAIDGEEIVEGSATFGADIQFDDMVHAVIARPPVLGARVASVDDSEALKVSGVEKVVTLDTNSEPAGFKPMGGVAVIASNTWSAMQGRDALKIDWDTDAAGDNARYNTDEYRKSLEEAAQSPGKVIRSSGDIGNALGDAEQTLEAVYYMPHMAQAPMEPPVAVVRAKDGKAEAWAPVQHPRAAREGLAGVLGLDKENVTVNVTLLGGGFGRKSKPDYILEAGLLAKEADGRPVKVQWSREDDVHHAYFHALSVDRLEGALDADGKATGWRHRTLSPSITSLFQEDPEHKGGFELGMGFNTMPFDIPAIQLENPEAASHARIGWFRSVYNLPHAFAIQSFAAEMAEAAGKDHRDYLLELLGPARQINPRDFGDKWNYDEDPSVYTIDIGRMRNVIEKVTAEADWGRDMPEGRGLGLAFHHSFQSYTAIVIDAEVGDDGSVTIHNADIAFDCGFQVNPERIRSQLEGACVMGIGIALHSEITFREGRVQENNFHQFNVPRMEHAPKQVRTHLVNNDPELPMGGVGEPGLPPVAPAVCNAIYAATGKRIRQLPVADQLAG</sequence>
<dbReference type="PIRSF" id="PIRSF036389">
    <property type="entry name" value="IOR_B"/>
    <property type="match status" value="1"/>
</dbReference>
<dbReference type="InterPro" id="IPR037165">
    <property type="entry name" value="AldOxase/xan_DH_Mopterin-bd_sf"/>
</dbReference>
<dbReference type="Proteomes" id="UP000218896">
    <property type="component" value="Unassembled WGS sequence"/>
</dbReference>
<dbReference type="Gene3D" id="3.30.365.10">
    <property type="entry name" value="Aldehyde oxidase/xanthine dehydrogenase, molybdopterin binding domain"/>
    <property type="match status" value="4"/>
</dbReference>
<dbReference type="InterPro" id="IPR000674">
    <property type="entry name" value="Ald_Oxase/Xan_DH_a/b"/>
</dbReference>
<dbReference type="RefSeq" id="WP_095617248.1">
    <property type="nucleotide sequence ID" value="NZ_NSKD01000003.1"/>
</dbReference>
<dbReference type="Pfam" id="PF02738">
    <property type="entry name" value="MoCoBD_1"/>
    <property type="match status" value="1"/>
</dbReference>
<dbReference type="AlphaFoldDB" id="A0A2A2F736"/>
<feature type="domain" description="Aldehyde oxidase/xanthine dehydrogenase a/b hammerhead" evidence="1">
    <location>
        <begin position="234"/>
        <end position="323"/>
    </location>
</feature>
<evidence type="ECO:0000313" key="3">
    <source>
        <dbReference type="Proteomes" id="UP000218896"/>
    </source>
</evidence>
<dbReference type="Pfam" id="PF20256">
    <property type="entry name" value="MoCoBD_2"/>
    <property type="match status" value="2"/>
</dbReference>
<dbReference type="InterPro" id="IPR046867">
    <property type="entry name" value="AldOxase/xan_DH_MoCoBD2"/>
</dbReference>
<dbReference type="InterPro" id="IPR006311">
    <property type="entry name" value="TAT_signal"/>
</dbReference>
<dbReference type="SMART" id="SM01008">
    <property type="entry name" value="Ald_Xan_dh_C"/>
    <property type="match status" value="1"/>
</dbReference>
<dbReference type="SUPFAM" id="SSF56003">
    <property type="entry name" value="Molybdenum cofactor-binding domain"/>
    <property type="match status" value="2"/>
</dbReference>
<dbReference type="Gene3D" id="3.90.1170.50">
    <property type="entry name" value="Aldehyde oxidase/xanthine dehydrogenase, a/b hammerhead"/>
    <property type="match status" value="1"/>
</dbReference>
<dbReference type="PANTHER" id="PTHR47495">
    <property type="entry name" value="ALDEHYDE DEHYDROGENASE"/>
    <property type="match status" value="1"/>
</dbReference>
<gene>
    <name evidence="2" type="ORF">CK501_08125</name>
</gene>
<organism evidence="2 3">
    <name type="scientific">Halovibrio salipaludis</name>
    <dbReference type="NCBI Taxonomy" id="2032626"/>
    <lineage>
        <taxon>Bacteria</taxon>
        <taxon>Pseudomonadati</taxon>
        <taxon>Pseudomonadota</taxon>
        <taxon>Gammaproteobacteria</taxon>
        <taxon>Oceanospirillales</taxon>
        <taxon>Halomonadaceae</taxon>
        <taxon>Halovibrio</taxon>
    </lineage>
</organism>
<name>A0A2A2F736_9GAMM</name>